<dbReference type="EMBL" id="JAGKLY010000006">
    <property type="protein sequence ID" value="MBQ0269559.1"/>
    <property type="molecule type" value="Genomic_DNA"/>
</dbReference>
<accession>A0A8I2DBE2</accession>
<evidence type="ECO:0000256" key="4">
    <source>
        <dbReference type="PROSITE-ProRule" id="PRU00510"/>
    </source>
</evidence>
<evidence type="ECO:0000313" key="6">
    <source>
        <dbReference type="EMBL" id="MBQ0269559.1"/>
    </source>
</evidence>
<gene>
    <name evidence="6" type="ORF">J7T18_14735</name>
</gene>
<evidence type="ECO:0000256" key="3">
    <source>
        <dbReference type="ARBA" id="ARBA00022833"/>
    </source>
</evidence>
<dbReference type="RefSeq" id="WP_210848709.1">
    <property type="nucleotide sequence ID" value="NZ_JAGKLY010000006.1"/>
</dbReference>
<keyword evidence="3" id="KW-0862">Zinc</keyword>
<name>A0A8I2DBE2_9GAMM</name>
<evidence type="ECO:0000256" key="2">
    <source>
        <dbReference type="ARBA" id="ARBA00022771"/>
    </source>
</evidence>
<dbReference type="AlphaFoldDB" id="A0A8I2DBE2"/>
<dbReference type="PANTHER" id="PTHR38777">
    <property type="entry name" value="FELS-2 PROPHAGE PROTEIN"/>
    <property type="match status" value="1"/>
</dbReference>
<sequence length="73" mass="8300">MSKEIDRASDHEMLIREQQIKVITDRPRGVSAFFCESCGKPIPESRRIASIGCTLCIDCQTLSELKSKHYRSV</sequence>
<evidence type="ECO:0000256" key="1">
    <source>
        <dbReference type="ARBA" id="ARBA00022723"/>
    </source>
</evidence>
<dbReference type="SUPFAM" id="SSF57716">
    <property type="entry name" value="Glucocorticoid receptor-like (DNA-binding domain)"/>
    <property type="match status" value="1"/>
</dbReference>
<keyword evidence="1" id="KW-0479">Metal-binding</keyword>
<proteinExistence type="predicted"/>
<dbReference type="InterPro" id="IPR000962">
    <property type="entry name" value="Znf_DskA_TraR"/>
</dbReference>
<protein>
    <submittedName>
        <fullName evidence="6">TraR/DksA family transcriptional regulator</fullName>
    </submittedName>
</protein>
<evidence type="ECO:0000259" key="5">
    <source>
        <dbReference type="Pfam" id="PF01258"/>
    </source>
</evidence>
<dbReference type="PROSITE" id="PS51128">
    <property type="entry name" value="ZF_DKSA_2"/>
    <property type="match status" value="1"/>
</dbReference>
<keyword evidence="2" id="KW-0863">Zinc-finger</keyword>
<organism evidence="6 7">
    <name type="scientific">Providencia huaxiensis</name>
    <dbReference type="NCBI Taxonomy" id="2027290"/>
    <lineage>
        <taxon>Bacteria</taxon>
        <taxon>Pseudomonadati</taxon>
        <taxon>Pseudomonadota</taxon>
        <taxon>Gammaproteobacteria</taxon>
        <taxon>Enterobacterales</taxon>
        <taxon>Morganellaceae</taxon>
        <taxon>Providencia</taxon>
    </lineage>
</organism>
<feature type="domain" description="Zinc finger DksA/TraR C4-type" evidence="5">
    <location>
        <begin position="30"/>
        <end position="64"/>
    </location>
</feature>
<dbReference type="PANTHER" id="PTHR38777:SF1">
    <property type="entry name" value="DNAK SUPPRESSOR PROTEIN"/>
    <property type="match status" value="1"/>
</dbReference>
<dbReference type="Pfam" id="PF01258">
    <property type="entry name" value="zf-dskA_traR"/>
    <property type="match status" value="1"/>
</dbReference>
<dbReference type="GO" id="GO:1900378">
    <property type="term" value="P:positive regulation of secondary metabolite biosynthetic process"/>
    <property type="evidence" value="ECO:0007669"/>
    <property type="project" value="TreeGrafter"/>
</dbReference>
<dbReference type="Gene3D" id="1.20.120.910">
    <property type="entry name" value="DksA, coiled-coil domain"/>
    <property type="match status" value="1"/>
</dbReference>
<evidence type="ECO:0000313" key="7">
    <source>
        <dbReference type="Proteomes" id="UP000674270"/>
    </source>
</evidence>
<comment type="caution">
    <text evidence="6">The sequence shown here is derived from an EMBL/GenBank/DDBJ whole genome shotgun (WGS) entry which is preliminary data.</text>
</comment>
<dbReference type="GO" id="GO:0008270">
    <property type="term" value="F:zinc ion binding"/>
    <property type="evidence" value="ECO:0007669"/>
    <property type="project" value="UniProtKB-KW"/>
</dbReference>
<feature type="zinc finger region" description="dksA C4-type" evidence="4">
    <location>
        <begin position="35"/>
        <end position="59"/>
    </location>
</feature>
<dbReference type="Proteomes" id="UP000674270">
    <property type="component" value="Unassembled WGS sequence"/>
</dbReference>
<reference evidence="6" key="1">
    <citation type="submission" date="2021-03" db="EMBL/GenBank/DDBJ databases">
        <authorList>
            <person name="Stanton E."/>
        </authorList>
    </citation>
    <scope>NUCLEOTIDE SEQUENCE</scope>
    <source>
        <strain evidence="6">2020EL-00113</strain>
    </source>
</reference>